<proteinExistence type="predicted"/>
<gene>
    <name evidence="1" type="ORF">TSPGSL018_24679</name>
</gene>
<dbReference type="EMBL" id="GBEZ01025092">
    <property type="protein sequence ID" value="JAC61959.1"/>
    <property type="molecule type" value="Transcribed_RNA"/>
</dbReference>
<dbReference type="AlphaFoldDB" id="A0A061QU22"/>
<protein>
    <submittedName>
        <fullName evidence="1">Uncharacterized protein</fullName>
    </submittedName>
</protein>
<sequence length="79" mass="8608">VLSCHSWRPLLQSMFGGAFARGACGRLAAPPPAPLVRPSPYRTGGSLGPAWIRRRVPGPRLPQRLWHAAVPEGKEMAVW</sequence>
<accession>A0A061QU22</accession>
<name>A0A061QU22_9CHLO</name>
<reference evidence="1" key="1">
    <citation type="submission" date="2014-05" db="EMBL/GenBank/DDBJ databases">
        <title>The transcriptome of the halophilic microalga Tetraselmis sp. GSL018 isolated from the Great Salt Lake, Utah.</title>
        <authorList>
            <person name="Jinkerson R.E."/>
            <person name="D'Adamo S."/>
            <person name="Posewitz M.C."/>
        </authorList>
    </citation>
    <scope>NUCLEOTIDE SEQUENCE</scope>
    <source>
        <strain evidence="1">GSL018</strain>
    </source>
</reference>
<organism evidence="1">
    <name type="scientific">Tetraselmis sp. GSL018</name>
    <dbReference type="NCBI Taxonomy" id="582737"/>
    <lineage>
        <taxon>Eukaryota</taxon>
        <taxon>Viridiplantae</taxon>
        <taxon>Chlorophyta</taxon>
        <taxon>core chlorophytes</taxon>
        <taxon>Chlorodendrophyceae</taxon>
        <taxon>Chlorodendrales</taxon>
        <taxon>Chlorodendraceae</taxon>
        <taxon>Tetraselmis</taxon>
    </lineage>
</organism>
<feature type="non-terminal residue" evidence="1">
    <location>
        <position position="1"/>
    </location>
</feature>
<evidence type="ECO:0000313" key="1">
    <source>
        <dbReference type="EMBL" id="JAC61959.1"/>
    </source>
</evidence>
<feature type="non-terminal residue" evidence="1">
    <location>
        <position position="79"/>
    </location>
</feature>